<feature type="domain" description="DUF985" evidence="1">
    <location>
        <begin position="8"/>
        <end position="143"/>
    </location>
</feature>
<evidence type="ECO:0000259" key="1">
    <source>
        <dbReference type="Pfam" id="PF06172"/>
    </source>
</evidence>
<dbReference type="EMBL" id="VCQU01000005">
    <property type="protein sequence ID" value="NMN96485.1"/>
    <property type="molecule type" value="Genomic_DNA"/>
</dbReference>
<reference evidence="2 3" key="2">
    <citation type="submission" date="2020-06" db="EMBL/GenBank/DDBJ databases">
        <title>Antribacter stalactiti gen. nov., sp. nov., a new member of the family Nacardiaceae isolated from a cave.</title>
        <authorList>
            <person name="Kim I.S."/>
        </authorList>
    </citation>
    <scope>NUCLEOTIDE SEQUENCE [LARGE SCALE GENOMIC DNA]</scope>
    <source>
        <strain evidence="2 3">YC2-7</strain>
    </source>
</reference>
<dbReference type="InterPro" id="IPR039935">
    <property type="entry name" value="YML079W-like"/>
</dbReference>
<dbReference type="CDD" id="cd06121">
    <property type="entry name" value="cupin_YML079wp"/>
    <property type="match status" value="1"/>
</dbReference>
<protein>
    <submittedName>
        <fullName evidence="2">Cupin domain-containing protein</fullName>
    </submittedName>
</protein>
<reference evidence="2 3" key="1">
    <citation type="submission" date="2019-05" db="EMBL/GenBank/DDBJ databases">
        <authorList>
            <person name="Lee S.D."/>
        </authorList>
    </citation>
    <scope>NUCLEOTIDE SEQUENCE [LARGE SCALE GENOMIC DNA]</scope>
    <source>
        <strain evidence="2 3">YC2-7</strain>
    </source>
</reference>
<sequence length="156" mass="17106">MTKERPAWAHDLDLLPHPEGGWYRETWRSDVVIPLDALPAGYPGTRRAGTAILFLLEPGQQSDWHTVLGAELWLYHRGSPMVVSLGGDGDALGEVSDIVVGPDTPQVLVPPRHWQRARPLGAEPALVSCVVGPGFDFADFRLADATNRTHQDPDRS</sequence>
<dbReference type="AlphaFoldDB" id="A0A848KCA8"/>
<gene>
    <name evidence="2" type="ORF">FGL95_15695</name>
</gene>
<keyword evidence="3" id="KW-1185">Reference proteome</keyword>
<dbReference type="InterPro" id="IPR014710">
    <property type="entry name" value="RmlC-like_jellyroll"/>
</dbReference>
<accession>A0A848KCA8</accession>
<organism evidence="2 3">
    <name type="scientific">Antrihabitans stalactiti</name>
    <dbReference type="NCBI Taxonomy" id="2584121"/>
    <lineage>
        <taxon>Bacteria</taxon>
        <taxon>Bacillati</taxon>
        <taxon>Actinomycetota</taxon>
        <taxon>Actinomycetes</taxon>
        <taxon>Mycobacteriales</taxon>
        <taxon>Nocardiaceae</taxon>
        <taxon>Antrihabitans</taxon>
    </lineage>
</organism>
<evidence type="ECO:0000313" key="2">
    <source>
        <dbReference type="EMBL" id="NMN96485.1"/>
    </source>
</evidence>
<dbReference type="SUPFAM" id="SSF51182">
    <property type="entry name" value="RmlC-like cupins"/>
    <property type="match status" value="1"/>
</dbReference>
<name>A0A848KCA8_9NOCA</name>
<comment type="caution">
    <text evidence="2">The sequence shown here is derived from an EMBL/GenBank/DDBJ whole genome shotgun (WGS) entry which is preliminary data.</text>
</comment>
<dbReference type="Gene3D" id="2.60.120.10">
    <property type="entry name" value="Jelly Rolls"/>
    <property type="match status" value="1"/>
</dbReference>
<evidence type="ECO:0000313" key="3">
    <source>
        <dbReference type="Proteomes" id="UP000535543"/>
    </source>
</evidence>
<proteinExistence type="predicted"/>
<dbReference type="RefSeq" id="WP_169588460.1">
    <property type="nucleotide sequence ID" value="NZ_VCQU01000005.1"/>
</dbReference>
<dbReference type="PANTHER" id="PTHR33387:SF3">
    <property type="entry name" value="DUF985 DOMAIN-CONTAINING PROTEIN"/>
    <property type="match status" value="1"/>
</dbReference>
<dbReference type="PANTHER" id="PTHR33387">
    <property type="entry name" value="RMLC-LIKE JELLY ROLL FOLD PROTEIN"/>
    <property type="match status" value="1"/>
</dbReference>
<dbReference type="Pfam" id="PF06172">
    <property type="entry name" value="Cupin_5"/>
    <property type="match status" value="1"/>
</dbReference>
<dbReference type="InterPro" id="IPR011051">
    <property type="entry name" value="RmlC_Cupin_sf"/>
</dbReference>
<dbReference type="Proteomes" id="UP000535543">
    <property type="component" value="Unassembled WGS sequence"/>
</dbReference>
<dbReference type="InterPro" id="IPR009327">
    <property type="entry name" value="Cupin_DUF985"/>
</dbReference>